<evidence type="ECO:0000313" key="3">
    <source>
        <dbReference type="Proteomes" id="UP000233517"/>
    </source>
</evidence>
<evidence type="ECO:0000256" key="1">
    <source>
        <dbReference type="SAM" id="Phobius"/>
    </source>
</evidence>
<dbReference type="EMBL" id="PHAI01000002">
    <property type="protein sequence ID" value="PKM91522.1"/>
    <property type="molecule type" value="Genomic_DNA"/>
</dbReference>
<comment type="caution">
    <text evidence="2">The sequence shown here is derived from an EMBL/GenBank/DDBJ whole genome shotgun (WGS) entry which is preliminary data.</text>
</comment>
<dbReference type="Proteomes" id="UP000233517">
    <property type="component" value="Unassembled WGS sequence"/>
</dbReference>
<name>A0A2N2EA20_9BACT</name>
<evidence type="ECO:0000313" key="2">
    <source>
        <dbReference type="EMBL" id="PKM91522.1"/>
    </source>
</evidence>
<keyword evidence="1" id="KW-1133">Transmembrane helix</keyword>
<protein>
    <submittedName>
        <fullName evidence="2">Uncharacterized protein</fullName>
    </submittedName>
</protein>
<sequence>MKIVVEELRVEEFRAKLLKEAEREVKEGKRVRQWLLFVLFLFSLGIFVSTYIQQPFLGLGDLESVHSYLCVLFFVFVLLGYFVLPFGKLSEEKIKRNYRAMISEKEMSYPNLMYDCSEELKRVSGELKRYEKEFQIISLLSDEK</sequence>
<proteinExistence type="predicted"/>
<feature type="transmembrane region" description="Helical" evidence="1">
    <location>
        <begin position="65"/>
        <end position="86"/>
    </location>
</feature>
<keyword evidence="1" id="KW-0812">Transmembrane</keyword>
<gene>
    <name evidence="2" type="ORF">CVU82_02925</name>
</gene>
<keyword evidence="1" id="KW-0472">Membrane</keyword>
<accession>A0A2N2EA20</accession>
<dbReference type="AlphaFoldDB" id="A0A2N2EA20"/>
<organism evidence="2 3">
    <name type="scientific">Candidatus Falkowbacteria bacterium HGW-Falkowbacteria-1</name>
    <dbReference type="NCBI Taxonomy" id="2013768"/>
    <lineage>
        <taxon>Bacteria</taxon>
        <taxon>Candidatus Falkowiibacteriota</taxon>
    </lineage>
</organism>
<reference evidence="2 3" key="1">
    <citation type="journal article" date="2017" name="ISME J.">
        <title>Potential for microbial H2 and metal transformations associated with novel bacteria and archaea in deep terrestrial subsurface sediments.</title>
        <authorList>
            <person name="Hernsdorf A.W."/>
            <person name="Amano Y."/>
            <person name="Miyakawa K."/>
            <person name="Ise K."/>
            <person name="Suzuki Y."/>
            <person name="Anantharaman K."/>
            <person name="Probst A."/>
            <person name="Burstein D."/>
            <person name="Thomas B.C."/>
            <person name="Banfield J.F."/>
        </authorList>
    </citation>
    <scope>NUCLEOTIDE SEQUENCE [LARGE SCALE GENOMIC DNA]</scope>
    <source>
        <strain evidence="2">HGW-Falkowbacteria-1</strain>
    </source>
</reference>
<feature type="transmembrane region" description="Helical" evidence="1">
    <location>
        <begin position="34"/>
        <end position="53"/>
    </location>
</feature>